<dbReference type="PROSITE" id="PS51257">
    <property type="entry name" value="PROKAR_LIPOPROTEIN"/>
    <property type="match status" value="1"/>
</dbReference>
<evidence type="ECO:0000313" key="2">
    <source>
        <dbReference type="EMBL" id="BAJ00052.1"/>
    </source>
</evidence>
<dbReference type="RefSeq" id="WP_013049367.1">
    <property type="nucleotide sequence ID" value="NC_014012.1"/>
</dbReference>
<keyword evidence="3" id="KW-1185">Reference proteome</keyword>
<proteinExistence type="predicted"/>
<dbReference type="OrthoDB" id="9769898at2"/>
<evidence type="ECO:0000256" key="1">
    <source>
        <dbReference type="SAM" id="SignalP"/>
    </source>
</evidence>
<sequence length="606" mass="68515">MRKIFAPSLLVIALSACQINPASTESALVFASTENSITYNPVTVGVSDPRLKAIIETDWQIKLDSDPSQAFSEGDASAAGKLPDLSPENLANLNQRKQTLVTTLKALDKDSLSKEDKINAQILQGQLQNSVDLYRYKDHYLPITAESGFHAYIASIAKARFATVQDYDNYIAKLSNLASYFAQQTYWLKQGLKSGITPPRVTLNGFEDSISAFMVPVKDSGYFEPFTQYPKHFTQVQKDALTAQGKIIIEQKVLPLYQAFYDFMTKEYIPGARTDIACASLPDGAAFYENRVRYYTTLDMTSDEVHQLGLKEVKRIRGEMQAIIDSLGFKGSFAEFLHFLRTDPRFYPKTAEELLKEAAFIAKKADAMLPKYFGKLPRTPYGIQAVPAEIAPKYTTGRYSGSNRDDEAGYYWVNTYALDKRPLYELEALTLHEAVPGHHLQISLNKELTKLPNFRRYSYISAFGEGWGLYSEYLGLEAGFYQDPYSNFGRLTYEMWRAARLVVDTGMHAKSWSRQRALDFMAGNTALSMHNVTTEIDRYISWPGQALSYKIGELTIKRLRNQTEAELGDKFDIRAFHDAILENGSVPMSVLEQQITDFISYQKQQK</sequence>
<reference evidence="3" key="1">
    <citation type="journal article" date="2010" name="Mol. Biosyst.">
        <title>Complete genome sequence and comparative analysis of Shewanella violacea, a psychrophilic and piezophilic bacterium from deep sea floor sediments.</title>
        <authorList>
            <person name="Aono E."/>
            <person name="Baba T."/>
            <person name="Ara T."/>
            <person name="Nishi T."/>
            <person name="Nakamichi T."/>
            <person name="Inamoto E."/>
            <person name="Toyonaga H."/>
            <person name="Hasegawa M."/>
            <person name="Takai Y."/>
            <person name="Okumura Y."/>
            <person name="Baba M."/>
            <person name="Tomita M."/>
            <person name="Kato C."/>
            <person name="Oshima T."/>
            <person name="Nakasone K."/>
            <person name="Mori H."/>
        </authorList>
    </citation>
    <scope>NUCLEOTIDE SEQUENCE [LARGE SCALE GENOMIC DNA]</scope>
    <source>
        <strain evidence="3">JCM 10179 / CIP 106290 / LMG 19151 / DSS12</strain>
    </source>
</reference>
<protein>
    <recommendedName>
        <fullName evidence="4">Lipoprotein</fullName>
    </recommendedName>
</protein>
<dbReference type="PANTHER" id="PTHR33361:SF2">
    <property type="entry name" value="DUF885 DOMAIN-CONTAINING PROTEIN"/>
    <property type="match status" value="1"/>
</dbReference>
<dbReference type="EMBL" id="AP011177">
    <property type="protein sequence ID" value="BAJ00052.1"/>
    <property type="molecule type" value="Genomic_DNA"/>
</dbReference>
<name>D4ZDD0_SHEVD</name>
<gene>
    <name evidence="2" type="ordered locus">SVI_0081</name>
</gene>
<evidence type="ECO:0008006" key="4">
    <source>
        <dbReference type="Google" id="ProtNLM"/>
    </source>
</evidence>
<dbReference type="KEGG" id="svo:SVI_0081"/>
<dbReference type="PANTHER" id="PTHR33361">
    <property type="entry name" value="GLR0591 PROTEIN"/>
    <property type="match status" value="1"/>
</dbReference>
<dbReference type="eggNOG" id="COG4805">
    <property type="taxonomic scope" value="Bacteria"/>
</dbReference>
<dbReference type="Proteomes" id="UP000002350">
    <property type="component" value="Chromosome"/>
</dbReference>
<dbReference type="HOGENOM" id="CLU_018914_0_1_6"/>
<feature type="signal peptide" evidence="1">
    <location>
        <begin position="1"/>
        <end position="24"/>
    </location>
</feature>
<accession>D4ZDD0</accession>
<feature type="chain" id="PRO_5003068119" description="Lipoprotein" evidence="1">
    <location>
        <begin position="25"/>
        <end position="606"/>
    </location>
</feature>
<dbReference type="InterPro" id="IPR010281">
    <property type="entry name" value="DUF885"/>
</dbReference>
<evidence type="ECO:0000313" key="3">
    <source>
        <dbReference type="Proteomes" id="UP000002350"/>
    </source>
</evidence>
<dbReference type="STRING" id="637905.SVI_0081"/>
<dbReference type="AlphaFoldDB" id="D4ZDD0"/>
<keyword evidence="1" id="KW-0732">Signal</keyword>
<organism evidence="2 3">
    <name type="scientific">Shewanella violacea (strain JCM 10179 / CIP 106290 / LMG 19151 / DSS12)</name>
    <dbReference type="NCBI Taxonomy" id="637905"/>
    <lineage>
        <taxon>Bacteria</taxon>
        <taxon>Pseudomonadati</taxon>
        <taxon>Pseudomonadota</taxon>
        <taxon>Gammaproteobacteria</taxon>
        <taxon>Alteromonadales</taxon>
        <taxon>Shewanellaceae</taxon>
        <taxon>Shewanella</taxon>
    </lineage>
</organism>
<dbReference type="Pfam" id="PF05960">
    <property type="entry name" value="DUF885"/>
    <property type="match status" value="1"/>
</dbReference>